<evidence type="ECO:0000256" key="3">
    <source>
        <dbReference type="ARBA" id="ARBA00022833"/>
    </source>
</evidence>
<keyword evidence="3" id="KW-0862">Zinc</keyword>
<dbReference type="PANTHER" id="PTHR33337">
    <property type="entry name" value="GFA DOMAIN-CONTAINING PROTEIN"/>
    <property type="match status" value="1"/>
</dbReference>
<name>A0ABV3FP08_9NOCA</name>
<dbReference type="PANTHER" id="PTHR33337:SF40">
    <property type="entry name" value="CENP-V_GFA DOMAIN-CONTAINING PROTEIN-RELATED"/>
    <property type="match status" value="1"/>
</dbReference>
<evidence type="ECO:0000256" key="1">
    <source>
        <dbReference type="ARBA" id="ARBA00005495"/>
    </source>
</evidence>
<organism evidence="6 7">
    <name type="scientific">Nocardia aurea</name>
    <dbReference type="NCBI Taxonomy" id="2144174"/>
    <lineage>
        <taxon>Bacteria</taxon>
        <taxon>Bacillati</taxon>
        <taxon>Actinomycetota</taxon>
        <taxon>Actinomycetes</taxon>
        <taxon>Mycobacteriales</taxon>
        <taxon>Nocardiaceae</taxon>
        <taxon>Nocardia</taxon>
    </lineage>
</organism>
<dbReference type="Proteomes" id="UP001551695">
    <property type="component" value="Unassembled WGS sequence"/>
</dbReference>
<keyword evidence="2" id="KW-0479">Metal-binding</keyword>
<keyword evidence="7" id="KW-1185">Reference proteome</keyword>
<gene>
    <name evidence="6" type="ORF">AB0I48_05715</name>
</gene>
<proteinExistence type="inferred from homology"/>
<comment type="similarity">
    <text evidence="1">Belongs to the Gfa family.</text>
</comment>
<dbReference type="InterPro" id="IPR006913">
    <property type="entry name" value="CENP-V/GFA"/>
</dbReference>
<evidence type="ECO:0000259" key="5">
    <source>
        <dbReference type="PROSITE" id="PS51891"/>
    </source>
</evidence>
<accession>A0ABV3FP08</accession>
<dbReference type="RefSeq" id="WP_355089144.1">
    <property type="nucleotide sequence ID" value="NZ_JBEXKW010000054.1"/>
</dbReference>
<dbReference type="InterPro" id="IPR011057">
    <property type="entry name" value="Mss4-like_sf"/>
</dbReference>
<reference evidence="6 7" key="1">
    <citation type="submission" date="2024-06" db="EMBL/GenBank/DDBJ databases">
        <title>The Natural Products Discovery Center: Release of the First 8490 Sequenced Strains for Exploring Actinobacteria Biosynthetic Diversity.</title>
        <authorList>
            <person name="Kalkreuter E."/>
            <person name="Kautsar S.A."/>
            <person name="Yang D."/>
            <person name="Bader C.D."/>
            <person name="Teijaro C.N."/>
            <person name="Fluegel L."/>
            <person name="Davis C.M."/>
            <person name="Simpson J.R."/>
            <person name="Lauterbach L."/>
            <person name="Steele A.D."/>
            <person name="Gui C."/>
            <person name="Meng S."/>
            <person name="Li G."/>
            <person name="Viehrig K."/>
            <person name="Ye F."/>
            <person name="Su P."/>
            <person name="Kiefer A.F."/>
            <person name="Nichols A."/>
            <person name="Cepeda A.J."/>
            <person name="Yan W."/>
            <person name="Fan B."/>
            <person name="Jiang Y."/>
            <person name="Adhikari A."/>
            <person name="Zheng C.-J."/>
            <person name="Schuster L."/>
            <person name="Cowan T.M."/>
            <person name="Smanski M.J."/>
            <person name="Chevrette M.G."/>
            <person name="De Carvalho L.P.S."/>
            <person name="Shen B."/>
        </authorList>
    </citation>
    <scope>NUCLEOTIDE SEQUENCE [LARGE SCALE GENOMIC DNA]</scope>
    <source>
        <strain evidence="6 7">NPDC050403</strain>
    </source>
</reference>
<comment type="caution">
    <text evidence="6">The sequence shown here is derived from an EMBL/GenBank/DDBJ whole genome shotgun (WGS) entry which is preliminary data.</text>
</comment>
<keyword evidence="4" id="KW-0456">Lyase</keyword>
<dbReference type="EMBL" id="JBFAKC010000002">
    <property type="protein sequence ID" value="MEV0707045.1"/>
    <property type="molecule type" value="Genomic_DNA"/>
</dbReference>
<feature type="domain" description="CENP-V/GFA" evidence="5">
    <location>
        <begin position="2"/>
        <end position="111"/>
    </location>
</feature>
<dbReference type="Gene3D" id="3.90.1590.10">
    <property type="entry name" value="glutathione-dependent formaldehyde- activating enzyme (gfa)"/>
    <property type="match status" value="1"/>
</dbReference>
<evidence type="ECO:0000313" key="6">
    <source>
        <dbReference type="EMBL" id="MEV0707045.1"/>
    </source>
</evidence>
<protein>
    <submittedName>
        <fullName evidence="6">GFA family protein</fullName>
    </submittedName>
</protein>
<sequence>MYEGGCLCGRIRFRADAEADWPHLCSCPHCQRLSGGPVTAWVGFPADSFTWTGEAGEPRWYNTFATTRRGFCPDCGSTVAAIDDGGDDIGVTMMALDDHSALTPVHQSFKDNAVPWLPIIDTVSHT</sequence>
<dbReference type="Pfam" id="PF04828">
    <property type="entry name" value="GFA"/>
    <property type="match status" value="1"/>
</dbReference>
<evidence type="ECO:0000313" key="7">
    <source>
        <dbReference type="Proteomes" id="UP001551695"/>
    </source>
</evidence>
<dbReference type="PROSITE" id="PS51891">
    <property type="entry name" value="CENP_V_GFA"/>
    <property type="match status" value="1"/>
</dbReference>
<dbReference type="SUPFAM" id="SSF51316">
    <property type="entry name" value="Mss4-like"/>
    <property type="match status" value="1"/>
</dbReference>
<evidence type="ECO:0000256" key="4">
    <source>
        <dbReference type="ARBA" id="ARBA00023239"/>
    </source>
</evidence>
<evidence type="ECO:0000256" key="2">
    <source>
        <dbReference type="ARBA" id="ARBA00022723"/>
    </source>
</evidence>